<accession>A0ABY6IYR0</accession>
<dbReference type="InterPro" id="IPR006016">
    <property type="entry name" value="UspA"/>
</dbReference>
<reference evidence="3" key="1">
    <citation type="submission" date="2022-10" db="EMBL/GenBank/DDBJ databases">
        <title>Chitinophaga sp. nov., isolated from soil.</title>
        <authorList>
            <person name="Jeon C.O."/>
        </authorList>
    </citation>
    <scope>NUCLEOTIDE SEQUENCE</scope>
    <source>
        <strain evidence="3">R8</strain>
    </source>
</reference>
<keyword evidence="4" id="KW-1185">Reference proteome</keyword>
<evidence type="ECO:0000259" key="2">
    <source>
        <dbReference type="Pfam" id="PF00582"/>
    </source>
</evidence>
<dbReference type="CDD" id="cd00293">
    <property type="entry name" value="USP-like"/>
    <property type="match status" value="1"/>
</dbReference>
<name>A0ABY6IYR0_9BACT</name>
<dbReference type="SUPFAM" id="SSF52402">
    <property type="entry name" value="Adenine nucleotide alpha hydrolases-like"/>
    <property type="match status" value="2"/>
</dbReference>
<dbReference type="InterPro" id="IPR006015">
    <property type="entry name" value="Universal_stress_UspA"/>
</dbReference>
<evidence type="ECO:0000313" key="4">
    <source>
        <dbReference type="Proteomes" id="UP001162741"/>
    </source>
</evidence>
<proteinExistence type="inferred from homology"/>
<feature type="domain" description="UspA" evidence="2">
    <location>
        <begin position="1"/>
        <end position="144"/>
    </location>
</feature>
<dbReference type="EMBL" id="CP107006">
    <property type="protein sequence ID" value="UYQ92553.1"/>
    <property type="molecule type" value="Genomic_DNA"/>
</dbReference>
<dbReference type="Pfam" id="PF00582">
    <property type="entry name" value="Usp"/>
    <property type="match status" value="1"/>
</dbReference>
<evidence type="ECO:0000256" key="1">
    <source>
        <dbReference type="ARBA" id="ARBA00008791"/>
    </source>
</evidence>
<dbReference type="PRINTS" id="PR01438">
    <property type="entry name" value="UNVRSLSTRESS"/>
</dbReference>
<dbReference type="Proteomes" id="UP001162741">
    <property type="component" value="Chromosome"/>
</dbReference>
<dbReference type="InterPro" id="IPR014729">
    <property type="entry name" value="Rossmann-like_a/b/a_fold"/>
</dbReference>
<evidence type="ECO:0000313" key="3">
    <source>
        <dbReference type="EMBL" id="UYQ92553.1"/>
    </source>
</evidence>
<dbReference type="PANTHER" id="PTHR46268">
    <property type="entry name" value="STRESS RESPONSE PROTEIN NHAX"/>
    <property type="match status" value="1"/>
</dbReference>
<comment type="similarity">
    <text evidence="1">Belongs to the universal stress protein A family.</text>
</comment>
<protein>
    <submittedName>
        <fullName evidence="3">Universal stress protein</fullName>
    </submittedName>
</protein>
<dbReference type="Gene3D" id="3.40.50.620">
    <property type="entry name" value="HUPs"/>
    <property type="match status" value="2"/>
</dbReference>
<organism evidence="3 4">
    <name type="scientific">Chitinophaga horti</name>
    <dbReference type="NCBI Taxonomy" id="2920382"/>
    <lineage>
        <taxon>Bacteria</taxon>
        <taxon>Pseudomonadati</taxon>
        <taxon>Bacteroidota</taxon>
        <taxon>Chitinophagia</taxon>
        <taxon>Chitinophagales</taxon>
        <taxon>Chitinophagaceae</taxon>
        <taxon>Chitinophaga</taxon>
    </lineage>
</organism>
<dbReference type="RefSeq" id="WP_244835968.1">
    <property type="nucleotide sequence ID" value="NZ_CP107006.1"/>
</dbReference>
<gene>
    <name evidence="3" type="ORF">MKQ68_20935</name>
</gene>
<sequence length="277" mass="29767">MKTIIVPTDFSETAYNAARYALQLATQLGAGRVLLYHAYELIVPIPDLPTAVPMVDIDELKGASLDGLNNMKNALAASAPAGVVLDGRAENHLLAANLDNVCREEGAEVVVMGITGGSQLEEILVGSNTVDVVKNSRFPVIVVPTGATFKPVRKIAFACNLRNVVETTPIGPLKGLLDLFKAELHVVNVSKDNKENEGALSKEGQQLDELLKAYAPQYHFLDGTNVVDAVTGFAEANGADLILIVPRKHGLFESIFKRSNSSKFAFHTTIPLLSIHQ</sequence>
<dbReference type="PANTHER" id="PTHR46268:SF6">
    <property type="entry name" value="UNIVERSAL STRESS PROTEIN UP12"/>
    <property type="match status" value="1"/>
</dbReference>